<dbReference type="PANTHER" id="PTHR18919">
    <property type="entry name" value="ACETYL-COA C-ACYLTRANSFERASE"/>
    <property type="match status" value="1"/>
</dbReference>
<protein>
    <submittedName>
        <fullName evidence="6">Thiolase, N-terminal domain</fullName>
    </submittedName>
</protein>
<evidence type="ECO:0000256" key="3">
    <source>
        <dbReference type="ARBA" id="ARBA00023315"/>
    </source>
</evidence>
<feature type="region of interest" description="Disordered" evidence="4">
    <location>
        <begin position="1"/>
        <end position="89"/>
    </location>
</feature>
<proteinExistence type="inferred from homology"/>
<evidence type="ECO:0000256" key="2">
    <source>
        <dbReference type="ARBA" id="ARBA00022679"/>
    </source>
</evidence>
<dbReference type="SUPFAM" id="SSF53901">
    <property type="entry name" value="Thiolase-like"/>
    <property type="match status" value="1"/>
</dbReference>
<dbReference type="Pfam" id="PF00108">
    <property type="entry name" value="Thiolase_N"/>
    <property type="match status" value="1"/>
</dbReference>
<keyword evidence="3" id="KW-0012">Acyltransferase</keyword>
<dbReference type="InterPro" id="IPR016039">
    <property type="entry name" value="Thiolase-like"/>
</dbReference>
<feature type="region of interest" description="Disordered" evidence="4">
    <location>
        <begin position="142"/>
        <end position="266"/>
    </location>
</feature>
<name>A0A1C6VZF8_9ACTN</name>
<evidence type="ECO:0000256" key="1">
    <source>
        <dbReference type="ARBA" id="ARBA00010982"/>
    </source>
</evidence>
<dbReference type="EMBL" id="FMHZ01000002">
    <property type="protein sequence ID" value="SCL71577.1"/>
    <property type="molecule type" value="Genomic_DNA"/>
</dbReference>
<dbReference type="GO" id="GO:0016747">
    <property type="term" value="F:acyltransferase activity, transferring groups other than amino-acyl groups"/>
    <property type="evidence" value="ECO:0007669"/>
    <property type="project" value="InterPro"/>
</dbReference>
<gene>
    <name evidence="6" type="ORF">GA0070606_5763</name>
</gene>
<evidence type="ECO:0000313" key="6">
    <source>
        <dbReference type="EMBL" id="SCL71577.1"/>
    </source>
</evidence>
<evidence type="ECO:0000259" key="5">
    <source>
        <dbReference type="Pfam" id="PF00108"/>
    </source>
</evidence>
<evidence type="ECO:0000256" key="4">
    <source>
        <dbReference type="SAM" id="MobiDB-lite"/>
    </source>
</evidence>
<comment type="similarity">
    <text evidence="1">Belongs to the thiolase-like superfamily. Thiolase family.</text>
</comment>
<feature type="compositionally biased region" description="Basic residues" evidence="4">
    <location>
        <begin position="196"/>
        <end position="209"/>
    </location>
</feature>
<keyword evidence="7" id="KW-1185">Reference proteome</keyword>
<feature type="domain" description="Thiolase N-terminal" evidence="5">
    <location>
        <begin position="78"/>
        <end position="106"/>
    </location>
</feature>
<dbReference type="InterPro" id="IPR020616">
    <property type="entry name" value="Thiolase_N"/>
</dbReference>
<reference evidence="7" key="1">
    <citation type="submission" date="2016-06" db="EMBL/GenBank/DDBJ databases">
        <authorList>
            <person name="Varghese N."/>
            <person name="Submissions Spin"/>
        </authorList>
    </citation>
    <scope>NUCLEOTIDE SEQUENCE [LARGE SCALE GENOMIC DNA]</scope>
    <source>
        <strain evidence="7">DSM 43903</strain>
    </source>
</reference>
<dbReference type="AlphaFoldDB" id="A0A1C6VZF8"/>
<dbReference type="PANTHER" id="PTHR18919:SF134">
    <property type="entry name" value="BETA-KETOACYL COA THIOLASE FADA3-RELATED"/>
    <property type="match status" value="1"/>
</dbReference>
<feature type="compositionally biased region" description="Low complexity" evidence="4">
    <location>
        <begin position="214"/>
        <end position="245"/>
    </location>
</feature>
<dbReference type="Proteomes" id="UP000199001">
    <property type="component" value="Unassembled WGS sequence"/>
</dbReference>
<feature type="compositionally biased region" description="Basic and acidic residues" evidence="4">
    <location>
        <begin position="145"/>
        <end position="167"/>
    </location>
</feature>
<organism evidence="6 7">
    <name type="scientific">Micromonospora citrea</name>
    <dbReference type="NCBI Taxonomy" id="47855"/>
    <lineage>
        <taxon>Bacteria</taxon>
        <taxon>Bacillati</taxon>
        <taxon>Actinomycetota</taxon>
        <taxon>Actinomycetes</taxon>
        <taxon>Micromonosporales</taxon>
        <taxon>Micromonosporaceae</taxon>
        <taxon>Micromonospora</taxon>
    </lineage>
</organism>
<keyword evidence="2" id="KW-0808">Transferase</keyword>
<evidence type="ECO:0000313" key="7">
    <source>
        <dbReference type="Proteomes" id="UP000199001"/>
    </source>
</evidence>
<dbReference type="STRING" id="47855.GA0070606_5763"/>
<accession>A0A1C6VZF8</accession>
<feature type="compositionally biased region" description="Low complexity" evidence="4">
    <location>
        <begin position="53"/>
        <end position="63"/>
    </location>
</feature>
<sequence length="266" mass="28918">MPGRQRGTPVSFSHSVDTAAKITAPPVHVLFPARERDLRPAGGRHRRRRPITDRSGAQGLPARPARRRPGRHERAGRPPVFRPDGTVTAGNRCPLNDGAAALVVMSDVRARELGVTPLARIVATGLSARRPDHHHPDQLAALARPADRAGDHVRRGRPGHGDDHRAAELTPAHGAPDRARPPWTGRGRGARAGTGRTHRSRHSRRHRRADRSGARAVAGRARSAGLRRPTGSRWRAGPPAGPRTRAPARRPRRSRTSARSRSALPR</sequence>
<dbReference type="Gene3D" id="3.40.47.10">
    <property type="match status" value="1"/>
</dbReference>
<feature type="compositionally biased region" description="Basic residues" evidence="4">
    <location>
        <begin position="246"/>
        <end position="258"/>
    </location>
</feature>